<dbReference type="InterPro" id="IPR029019">
    <property type="entry name" value="HEX_eukaryotic_N"/>
</dbReference>
<dbReference type="PRINTS" id="PR00738">
    <property type="entry name" value="GLHYDRLASE20"/>
</dbReference>
<accession>A0A0N4V4B5</accession>
<dbReference type="InterPro" id="IPR029018">
    <property type="entry name" value="Hex-like_dom2"/>
</dbReference>
<dbReference type="Pfam" id="PF00728">
    <property type="entry name" value="Glyco_hydro_20"/>
    <property type="match status" value="1"/>
</dbReference>
<dbReference type="STRING" id="51028.A0A0N4V4B5"/>
<comment type="catalytic activity">
    <reaction evidence="1 8">
        <text>Hydrolysis of terminal non-reducing N-acetyl-D-hexosamine residues in N-acetyl-beta-D-hexosaminides.</text>
        <dbReference type="EC" id="3.2.1.52"/>
    </reaction>
</comment>
<dbReference type="FunFam" id="3.20.20.80:FF:000063">
    <property type="entry name" value="Beta-hexosaminidase"/>
    <property type="match status" value="1"/>
</dbReference>
<reference evidence="14" key="1">
    <citation type="submission" date="2017-02" db="UniProtKB">
        <authorList>
            <consortium name="WormBaseParasite"/>
        </authorList>
    </citation>
    <scope>IDENTIFICATION</scope>
</reference>
<dbReference type="Gene3D" id="3.20.20.80">
    <property type="entry name" value="Glycosidases"/>
    <property type="match status" value="1"/>
</dbReference>
<evidence type="ECO:0000256" key="5">
    <source>
        <dbReference type="ARBA" id="ARBA00023180"/>
    </source>
</evidence>
<evidence type="ECO:0000256" key="8">
    <source>
        <dbReference type="PIRNR" id="PIRNR001093"/>
    </source>
</evidence>
<dbReference type="SUPFAM" id="SSF51445">
    <property type="entry name" value="(Trans)glycosidases"/>
    <property type="match status" value="1"/>
</dbReference>
<protein>
    <recommendedName>
        <fullName evidence="8">Beta-hexosaminidase</fullName>
        <ecNumber evidence="8">3.2.1.52</ecNumber>
    </recommendedName>
</protein>
<dbReference type="OrthoDB" id="428480at2759"/>
<dbReference type="Proteomes" id="UP000274131">
    <property type="component" value="Unassembled WGS sequence"/>
</dbReference>
<keyword evidence="5" id="KW-0325">Glycoprotein</keyword>
<gene>
    <name evidence="12" type="ORF">EVEC_LOCUS4645</name>
</gene>
<sequence length="551" mass="63781">MIFLLLFLLGAAEARKQYVSVWPDVTIKTKGEIWPLPQFFEKTNKTWRLDPNNLVITESTHCEIITEAIKRYREIFCKHLNIADDDPQTETLKSLEIILSQCSSDVPQSDMDESYKINITSENAVIKAANVWGALRGLESFSQLIHSNEKSECQINGAIVRDFPRFQHRGVLLDTSRSSTQILLISLLNLKHFLSLNALKATIELMAQNKFNVFHWHIVDEQSFPYDSKVLPLLKKGAFTPRHVYTIEDVKDIIEYARLRGIRVVPEFDTPGHARSWGFGYPDLLSRCFYDDGKEDFYRCLVDPTQQDTWDIMLSLFQEVFEVFPEEYVHLGGDEAEFWTSHCWKNNENITNFMKVLELNDTRQLQAWYFDHLLAILRLSKTGRQKTFLVWQEAVETNVQVEGLIGHVWKGSSHEQYSNYLKSVTSKGYRAIFSSCWYLDRISTSVEWRGYYSCDPQDFNGTAEEKKLVIGGEAALWGEWVDDSNVVSRLWPRASAVAERLWSDQNSTSDVNAAWPRLYEMQCRMKARGYPAQPVNGPDYCEFEYESNLPV</sequence>
<dbReference type="Pfam" id="PF14845">
    <property type="entry name" value="Glycohydro_20b2"/>
    <property type="match status" value="1"/>
</dbReference>
<evidence type="ECO:0000256" key="1">
    <source>
        <dbReference type="ARBA" id="ARBA00001231"/>
    </source>
</evidence>
<dbReference type="EC" id="3.2.1.52" evidence="8"/>
<evidence type="ECO:0000313" key="14">
    <source>
        <dbReference type="WBParaSite" id="EVEC_0000496101-mRNA-1"/>
    </source>
</evidence>
<dbReference type="Gene3D" id="3.30.379.10">
    <property type="entry name" value="Chitobiase/beta-hexosaminidase domain 2-like"/>
    <property type="match status" value="1"/>
</dbReference>
<evidence type="ECO:0000256" key="7">
    <source>
        <dbReference type="ARBA" id="ARBA00053719"/>
    </source>
</evidence>
<dbReference type="SUPFAM" id="SSF55545">
    <property type="entry name" value="beta-N-acetylhexosaminidase-like domain"/>
    <property type="match status" value="1"/>
</dbReference>
<dbReference type="GO" id="GO:0005764">
    <property type="term" value="C:lysosome"/>
    <property type="evidence" value="ECO:0007669"/>
    <property type="project" value="TreeGrafter"/>
</dbReference>
<dbReference type="AlphaFoldDB" id="A0A0N4V4B5"/>
<organism evidence="14">
    <name type="scientific">Enterobius vermicularis</name>
    <name type="common">Human pinworm</name>
    <dbReference type="NCBI Taxonomy" id="51028"/>
    <lineage>
        <taxon>Eukaryota</taxon>
        <taxon>Metazoa</taxon>
        <taxon>Ecdysozoa</taxon>
        <taxon>Nematoda</taxon>
        <taxon>Chromadorea</taxon>
        <taxon>Rhabditida</taxon>
        <taxon>Spirurina</taxon>
        <taxon>Oxyuridomorpha</taxon>
        <taxon>Oxyuroidea</taxon>
        <taxon>Oxyuridae</taxon>
        <taxon>Enterobius</taxon>
    </lineage>
</organism>
<dbReference type="InterPro" id="IPR015883">
    <property type="entry name" value="Glyco_hydro_20_cat"/>
</dbReference>
<dbReference type="GO" id="GO:0016020">
    <property type="term" value="C:membrane"/>
    <property type="evidence" value="ECO:0007669"/>
    <property type="project" value="TreeGrafter"/>
</dbReference>
<keyword evidence="4 8" id="KW-0378">Hydrolase</keyword>
<dbReference type="InterPro" id="IPR017853">
    <property type="entry name" value="GH"/>
</dbReference>
<evidence type="ECO:0000256" key="2">
    <source>
        <dbReference type="ARBA" id="ARBA00006285"/>
    </source>
</evidence>
<evidence type="ECO:0000313" key="13">
    <source>
        <dbReference type="Proteomes" id="UP000274131"/>
    </source>
</evidence>
<feature type="domain" description="Glycoside hydrolase family 20 catalytic" evidence="10">
    <location>
        <begin position="166"/>
        <end position="504"/>
    </location>
</feature>
<evidence type="ECO:0000256" key="4">
    <source>
        <dbReference type="ARBA" id="ARBA00022801"/>
    </source>
</evidence>
<dbReference type="InterPro" id="IPR025705">
    <property type="entry name" value="Beta_hexosaminidase_sua/sub"/>
</dbReference>
<dbReference type="GO" id="GO:0006689">
    <property type="term" value="P:ganglioside catabolic process"/>
    <property type="evidence" value="ECO:0007669"/>
    <property type="project" value="TreeGrafter"/>
</dbReference>
<dbReference type="CDD" id="cd06562">
    <property type="entry name" value="GH20_HexA_HexB-like"/>
    <property type="match status" value="1"/>
</dbReference>
<evidence type="ECO:0000313" key="12">
    <source>
        <dbReference type="EMBL" id="VDD89894.1"/>
    </source>
</evidence>
<evidence type="ECO:0000259" key="11">
    <source>
        <dbReference type="Pfam" id="PF14845"/>
    </source>
</evidence>
<evidence type="ECO:0000256" key="9">
    <source>
        <dbReference type="PIRSR" id="PIRSR001093-1"/>
    </source>
</evidence>
<keyword evidence="6 8" id="KW-0326">Glycosidase</keyword>
<dbReference type="PIRSF" id="PIRSF001093">
    <property type="entry name" value="B-hxosamndse_ab_euk"/>
    <property type="match status" value="1"/>
</dbReference>
<keyword evidence="3" id="KW-0732">Signal</keyword>
<dbReference type="PANTHER" id="PTHR22600">
    <property type="entry name" value="BETA-HEXOSAMINIDASE"/>
    <property type="match status" value="1"/>
</dbReference>
<comment type="function">
    <text evidence="7">Responsible for the degradation of GM2 gangliosides, and a variety of other molecules containing terminal N-acetyl hexosamines. Degrades chitotriose.</text>
</comment>
<dbReference type="WBParaSite" id="EVEC_0000496101-mRNA-1">
    <property type="protein sequence ID" value="EVEC_0000496101-mRNA-1"/>
    <property type="gene ID" value="EVEC_0000496101"/>
</dbReference>
<name>A0A0N4V4B5_ENTVE</name>
<proteinExistence type="inferred from homology"/>
<dbReference type="GO" id="GO:0030203">
    <property type="term" value="P:glycosaminoglycan metabolic process"/>
    <property type="evidence" value="ECO:0007669"/>
    <property type="project" value="TreeGrafter"/>
</dbReference>
<evidence type="ECO:0000256" key="6">
    <source>
        <dbReference type="ARBA" id="ARBA00023295"/>
    </source>
</evidence>
<feature type="active site" description="Proton donor" evidence="9">
    <location>
        <position position="335"/>
    </location>
</feature>
<evidence type="ECO:0000259" key="10">
    <source>
        <dbReference type="Pfam" id="PF00728"/>
    </source>
</evidence>
<dbReference type="GO" id="GO:0005975">
    <property type="term" value="P:carbohydrate metabolic process"/>
    <property type="evidence" value="ECO:0007669"/>
    <property type="project" value="InterPro"/>
</dbReference>
<evidence type="ECO:0000256" key="3">
    <source>
        <dbReference type="ARBA" id="ARBA00022729"/>
    </source>
</evidence>
<dbReference type="GO" id="GO:0004563">
    <property type="term" value="F:beta-N-acetylhexosaminidase activity"/>
    <property type="evidence" value="ECO:0007669"/>
    <property type="project" value="UniProtKB-EC"/>
</dbReference>
<dbReference type="PANTHER" id="PTHR22600:SF21">
    <property type="entry name" value="BETA-HEXOSAMINIDASE A"/>
    <property type="match status" value="1"/>
</dbReference>
<dbReference type="EMBL" id="UXUI01007916">
    <property type="protein sequence ID" value="VDD89894.1"/>
    <property type="molecule type" value="Genomic_DNA"/>
</dbReference>
<reference evidence="12 13" key="2">
    <citation type="submission" date="2018-10" db="EMBL/GenBank/DDBJ databases">
        <authorList>
            <consortium name="Pathogen Informatics"/>
        </authorList>
    </citation>
    <scope>NUCLEOTIDE SEQUENCE [LARGE SCALE GENOMIC DNA]</scope>
</reference>
<feature type="domain" description="Beta-hexosaminidase eukaryotic type N-terminal" evidence="11">
    <location>
        <begin position="33"/>
        <end position="144"/>
    </location>
</feature>
<comment type="similarity">
    <text evidence="2 8">Belongs to the glycosyl hydrolase 20 family.</text>
</comment>
<keyword evidence="13" id="KW-1185">Reference proteome</keyword>